<reference evidence="11 12" key="1">
    <citation type="journal article" date="2011" name="Stand. Genomic Sci.">
        <title>Complete genome sequence of Haliscomenobacter hydrossis type strain (O).</title>
        <authorList>
            <consortium name="US DOE Joint Genome Institute (JGI-PGF)"/>
            <person name="Daligault H."/>
            <person name="Lapidus A."/>
            <person name="Zeytun A."/>
            <person name="Nolan M."/>
            <person name="Lucas S."/>
            <person name="Del Rio T.G."/>
            <person name="Tice H."/>
            <person name="Cheng J.F."/>
            <person name="Tapia R."/>
            <person name="Han C."/>
            <person name="Goodwin L."/>
            <person name="Pitluck S."/>
            <person name="Liolios K."/>
            <person name="Pagani I."/>
            <person name="Ivanova N."/>
            <person name="Huntemann M."/>
            <person name="Mavromatis K."/>
            <person name="Mikhailova N."/>
            <person name="Pati A."/>
            <person name="Chen A."/>
            <person name="Palaniappan K."/>
            <person name="Land M."/>
            <person name="Hauser L."/>
            <person name="Brambilla E.M."/>
            <person name="Rohde M."/>
            <person name="Verbarg S."/>
            <person name="Goker M."/>
            <person name="Bristow J."/>
            <person name="Eisen J.A."/>
            <person name="Markowitz V."/>
            <person name="Hugenholtz P."/>
            <person name="Kyrpides N.C."/>
            <person name="Klenk H.P."/>
            <person name="Woyke T."/>
        </authorList>
    </citation>
    <scope>NUCLEOTIDE SEQUENCE [LARGE SCALE GENOMIC DNA]</scope>
    <source>
        <strain evidence="12">ATCC 27775 / DSM 1100 / LMG 10767 / O</strain>
    </source>
</reference>
<proteinExistence type="inferred from homology"/>
<dbReference type="STRING" id="760192.Halhy_2738"/>
<evidence type="ECO:0000256" key="1">
    <source>
        <dbReference type="ARBA" id="ARBA00004496"/>
    </source>
</evidence>
<evidence type="ECO:0000256" key="7">
    <source>
        <dbReference type="ARBA" id="ARBA00022741"/>
    </source>
</evidence>
<dbReference type="GO" id="GO:0005737">
    <property type="term" value="C:cytoplasm"/>
    <property type="evidence" value="ECO:0007669"/>
    <property type="project" value="UniProtKB-SubCell"/>
</dbReference>
<keyword evidence="8" id="KW-0067">ATP-binding</keyword>
<dbReference type="GO" id="GO:0002949">
    <property type="term" value="P:tRNA threonylcarbamoyladenosine modification"/>
    <property type="evidence" value="ECO:0007669"/>
    <property type="project" value="InterPro"/>
</dbReference>
<dbReference type="PANTHER" id="PTHR33540:SF2">
    <property type="entry name" value="TRNA THREONYLCARBAMOYLADENOSINE BIOSYNTHESIS PROTEIN TSAE"/>
    <property type="match status" value="1"/>
</dbReference>
<keyword evidence="5" id="KW-0819">tRNA processing</keyword>
<evidence type="ECO:0000256" key="3">
    <source>
        <dbReference type="ARBA" id="ARBA00019010"/>
    </source>
</evidence>
<accession>F4L1X3</accession>
<dbReference type="KEGG" id="hhy:Halhy_2738"/>
<evidence type="ECO:0000256" key="10">
    <source>
        <dbReference type="ARBA" id="ARBA00032441"/>
    </source>
</evidence>
<evidence type="ECO:0000313" key="12">
    <source>
        <dbReference type="Proteomes" id="UP000008461"/>
    </source>
</evidence>
<name>F4L1X3_HALH1</name>
<dbReference type="eggNOG" id="COG0802">
    <property type="taxonomic scope" value="Bacteria"/>
</dbReference>
<evidence type="ECO:0000256" key="6">
    <source>
        <dbReference type="ARBA" id="ARBA00022723"/>
    </source>
</evidence>
<dbReference type="Pfam" id="PF02367">
    <property type="entry name" value="TsaE"/>
    <property type="match status" value="1"/>
</dbReference>
<sequence length="142" mass="16329">MEWQIERLESLPQCSKKLLETFPNARVFAFTGEVGAGKTTFIQNLCKRLGVTSAVTSPTFALVNEYPYTDLASGLPQSVYHLDLYRLRSIEEALEIGIEDYLYSQKYCFVEWPELVEPLLPADTVRIHFEILSDSQRKMLFL</sequence>
<keyword evidence="6" id="KW-0479">Metal-binding</keyword>
<dbReference type="PANTHER" id="PTHR33540">
    <property type="entry name" value="TRNA THREONYLCARBAMOYLADENOSINE BIOSYNTHESIS PROTEIN TSAE"/>
    <property type="match status" value="1"/>
</dbReference>
<keyword evidence="7" id="KW-0547">Nucleotide-binding</keyword>
<organism evidence="11 12">
    <name type="scientific">Haliscomenobacter hydrossis (strain ATCC 27775 / DSM 1100 / LMG 10767 / O)</name>
    <dbReference type="NCBI Taxonomy" id="760192"/>
    <lineage>
        <taxon>Bacteria</taxon>
        <taxon>Pseudomonadati</taxon>
        <taxon>Bacteroidota</taxon>
        <taxon>Saprospiria</taxon>
        <taxon>Saprospirales</taxon>
        <taxon>Haliscomenobacteraceae</taxon>
        <taxon>Haliscomenobacter</taxon>
    </lineage>
</organism>
<dbReference type="AlphaFoldDB" id="F4L1X3"/>
<dbReference type="InterPro" id="IPR003442">
    <property type="entry name" value="T6A_TsaE"/>
</dbReference>
<gene>
    <name evidence="11" type="ordered locus">Halhy_2738</name>
</gene>
<dbReference type="Proteomes" id="UP000008461">
    <property type="component" value="Chromosome"/>
</dbReference>
<dbReference type="GO" id="GO:0005524">
    <property type="term" value="F:ATP binding"/>
    <property type="evidence" value="ECO:0007669"/>
    <property type="project" value="UniProtKB-KW"/>
</dbReference>
<keyword evidence="9" id="KW-0460">Magnesium</keyword>
<dbReference type="HOGENOM" id="CLU_087829_5_0_10"/>
<comment type="similarity">
    <text evidence="2">Belongs to the TsaE family.</text>
</comment>
<protein>
    <recommendedName>
        <fullName evidence="3">tRNA threonylcarbamoyladenosine biosynthesis protein TsaE</fullName>
    </recommendedName>
    <alternativeName>
        <fullName evidence="10">t(6)A37 threonylcarbamoyladenosine biosynthesis protein TsaE</fullName>
    </alternativeName>
</protein>
<comment type="subcellular location">
    <subcellularLocation>
        <location evidence="1">Cytoplasm</location>
    </subcellularLocation>
</comment>
<keyword evidence="4" id="KW-0963">Cytoplasm</keyword>
<evidence type="ECO:0000256" key="9">
    <source>
        <dbReference type="ARBA" id="ARBA00022842"/>
    </source>
</evidence>
<evidence type="ECO:0000313" key="11">
    <source>
        <dbReference type="EMBL" id="AEE50606.1"/>
    </source>
</evidence>
<dbReference type="InterPro" id="IPR027417">
    <property type="entry name" value="P-loop_NTPase"/>
</dbReference>
<dbReference type="RefSeq" id="WP_013765154.1">
    <property type="nucleotide sequence ID" value="NC_015510.1"/>
</dbReference>
<dbReference type="GO" id="GO:0046872">
    <property type="term" value="F:metal ion binding"/>
    <property type="evidence" value="ECO:0007669"/>
    <property type="project" value="UniProtKB-KW"/>
</dbReference>
<evidence type="ECO:0000256" key="5">
    <source>
        <dbReference type="ARBA" id="ARBA00022694"/>
    </source>
</evidence>
<dbReference type="OrthoDB" id="9815896at2"/>
<dbReference type="Gene3D" id="3.40.50.300">
    <property type="entry name" value="P-loop containing nucleotide triphosphate hydrolases"/>
    <property type="match status" value="1"/>
</dbReference>
<keyword evidence="12" id="KW-1185">Reference proteome</keyword>
<reference key="2">
    <citation type="submission" date="2011-04" db="EMBL/GenBank/DDBJ databases">
        <title>Complete sequence of chromosome of Haliscomenobacter hydrossis DSM 1100.</title>
        <authorList>
            <consortium name="US DOE Joint Genome Institute (JGI-PGF)"/>
            <person name="Lucas S."/>
            <person name="Han J."/>
            <person name="Lapidus A."/>
            <person name="Bruce D."/>
            <person name="Goodwin L."/>
            <person name="Pitluck S."/>
            <person name="Peters L."/>
            <person name="Kyrpides N."/>
            <person name="Mavromatis K."/>
            <person name="Ivanova N."/>
            <person name="Ovchinnikova G."/>
            <person name="Pagani I."/>
            <person name="Daligault H."/>
            <person name="Detter J.C."/>
            <person name="Han C."/>
            <person name="Land M."/>
            <person name="Hauser L."/>
            <person name="Markowitz V."/>
            <person name="Cheng J.-F."/>
            <person name="Hugenholtz P."/>
            <person name="Woyke T."/>
            <person name="Wu D."/>
            <person name="Verbarg S."/>
            <person name="Frueling A."/>
            <person name="Brambilla E."/>
            <person name="Klenk H.-P."/>
            <person name="Eisen J.A."/>
        </authorList>
    </citation>
    <scope>NUCLEOTIDE SEQUENCE</scope>
    <source>
        <strain>DSM 1100</strain>
    </source>
</reference>
<evidence type="ECO:0000256" key="8">
    <source>
        <dbReference type="ARBA" id="ARBA00022840"/>
    </source>
</evidence>
<evidence type="ECO:0000256" key="4">
    <source>
        <dbReference type="ARBA" id="ARBA00022490"/>
    </source>
</evidence>
<evidence type="ECO:0000256" key="2">
    <source>
        <dbReference type="ARBA" id="ARBA00007599"/>
    </source>
</evidence>
<dbReference type="EMBL" id="CP002691">
    <property type="protein sequence ID" value="AEE50606.1"/>
    <property type="molecule type" value="Genomic_DNA"/>
</dbReference>
<dbReference type="NCBIfam" id="TIGR00150">
    <property type="entry name" value="T6A_YjeE"/>
    <property type="match status" value="1"/>
</dbReference>
<dbReference type="SUPFAM" id="SSF52540">
    <property type="entry name" value="P-loop containing nucleoside triphosphate hydrolases"/>
    <property type="match status" value="1"/>
</dbReference>